<sequence>MNTFKECLAEDYSEAVRKSFDILLGKAHNEKEVKVTSSHKAFPTFVEGADSKRLMDTFRSV</sequence>
<organism evidence="1 2">
    <name type="scientific">Halalkalibaculum roseum</name>
    <dbReference type="NCBI Taxonomy" id="2709311"/>
    <lineage>
        <taxon>Bacteria</taxon>
        <taxon>Pseudomonadati</taxon>
        <taxon>Balneolota</taxon>
        <taxon>Balneolia</taxon>
        <taxon>Balneolales</taxon>
        <taxon>Balneolaceae</taxon>
        <taxon>Halalkalibaculum</taxon>
    </lineage>
</organism>
<comment type="caution">
    <text evidence="1">The sequence shown here is derived from an EMBL/GenBank/DDBJ whole genome shotgun (WGS) entry which is preliminary data.</text>
</comment>
<dbReference type="Proteomes" id="UP000473278">
    <property type="component" value="Unassembled WGS sequence"/>
</dbReference>
<proteinExistence type="predicted"/>
<name>A0A6M1SXH7_9BACT</name>
<keyword evidence="2" id="KW-1185">Reference proteome</keyword>
<evidence type="ECO:0000313" key="1">
    <source>
        <dbReference type="EMBL" id="NGP75267.1"/>
    </source>
</evidence>
<dbReference type="AlphaFoldDB" id="A0A6M1SXH7"/>
<gene>
    <name evidence="1" type="ORF">G3570_01370</name>
</gene>
<evidence type="ECO:0000313" key="2">
    <source>
        <dbReference type="Proteomes" id="UP000473278"/>
    </source>
</evidence>
<protein>
    <submittedName>
        <fullName evidence="1">Uncharacterized protein</fullName>
    </submittedName>
</protein>
<reference evidence="1 2" key="1">
    <citation type="submission" date="2020-02" db="EMBL/GenBank/DDBJ databases">
        <title>Balneolaceae bacterium YR4-1, complete genome.</title>
        <authorList>
            <person name="Li Y."/>
            <person name="Wu S."/>
        </authorList>
    </citation>
    <scope>NUCLEOTIDE SEQUENCE [LARGE SCALE GENOMIC DNA]</scope>
    <source>
        <strain evidence="1 2">YR4-1</strain>
    </source>
</reference>
<accession>A0A6M1SXH7</accession>
<dbReference type="EMBL" id="JAALLT010000001">
    <property type="protein sequence ID" value="NGP75267.1"/>
    <property type="molecule type" value="Genomic_DNA"/>
</dbReference>
<dbReference type="RefSeq" id="WP_165138422.1">
    <property type="nucleotide sequence ID" value="NZ_JAALLT010000001.1"/>
</dbReference>